<keyword evidence="1" id="KW-0602">Photosynthesis</keyword>
<reference evidence="6" key="3">
    <citation type="submission" date="2020-12" db="UniProtKB">
        <authorList>
            <consortium name="EnsemblPlants"/>
        </authorList>
    </citation>
    <scope>IDENTIFICATION</scope>
</reference>
<proteinExistence type="predicted"/>
<dbReference type="RefSeq" id="XP_024391662.1">
    <property type="nucleotide sequence ID" value="XM_024535894.2"/>
</dbReference>
<dbReference type="EnsemblPlants" id="Pp3c12_1270V3.5">
    <property type="protein sequence ID" value="Pp3c12_1270V3.5"/>
    <property type="gene ID" value="Pp3c12_1270"/>
</dbReference>
<protein>
    <recommendedName>
        <fullName evidence="8">Chaperonin-like RbcX protein</fullName>
    </recommendedName>
</protein>
<dbReference type="GO" id="GO:0015979">
    <property type="term" value="P:photosynthesis"/>
    <property type="evidence" value="ECO:0007669"/>
    <property type="project" value="UniProtKB-KW"/>
</dbReference>
<dbReference type="GO" id="GO:0015977">
    <property type="term" value="P:carbon fixation"/>
    <property type="evidence" value="ECO:0007669"/>
    <property type="project" value="UniProtKB-KW"/>
</dbReference>
<dbReference type="Gramene" id="Pp3c12_1270V3.2">
    <property type="protein sequence ID" value="Pp3c12_1270V3.2"/>
    <property type="gene ID" value="Pp3c12_1270"/>
</dbReference>
<keyword evidence="7" id="KW-1185">Reference proteome</keyword>
<dbReference type="PANTHER" id="PTHR33791">
    <property type="entry name" value="CHAPERONIN-LIKE RBCX PROTEIN 1, CHLOROPLASTIC"/>
    <property type="match status" value="1"/>
</dbReference>
<evidence type="ECO:0000313" key="7">
    <source>
        <dbReference type="Proteomes" id="UP000006727"/>
    </source>
</evidence>
<reference evidence="5 7" key="2">
    <citation type="journal article" date="2018" name="Plant J.">
        <title>The Physcomitrella patens chromosome-scale assembly reveals moss genome structure and evolution.</title>
        <authorList>
            <person name="Lang D."/>
            <person name="Ullrich K.K."/>
            <person name="Murat F."/>
            <person name="Fuchs J."/>
            <person name="Jenkins J."/>
            <person name="Haas F.B."/>
            <person name="Piednoel M."/>
            <person name="Gundlach H."/>
            <person name="Van Bel M."/>
            <person name="Meyberg R."/>
            <person name="Vives C."/>
            <person name="Morata J."/>
            <person name="Symeonidi A."/>
            <person name="Hiss M."/>
            <person name="Muchero W."/>
            <person name="Kamisugi Y."/>
            <person name="Saleh O."/>
            <person name="Blanc G."/>
            <person name="Decker E.L."/>
            <person name="van Gessel N."/>
            <person name="Grimwood J."/>
            <person name="Hayes R.D."/>
            <person name="Graham S.W."/>
            <person name="Gunter L.E."/>
            <person name="McDaniel S.F."/>
            <person name="Hoernstein S.N.W."/>
            <person name="Larsson A."/>
            <person name="Li F.W."/>
            <person name="Perroud P.F."/>
            <person name="Phillips J."/>
            <person name="Ranjan P."/>
            <person name="Rokshar D.S."/>
            <person name="Rothfels C.J."/>
            <person name="Schneider L."/>
            <person name="Shu S."/>
            <person name="Stevenson D.W."/>
            <person name="Thummler F."/>
            <person name="Tillich M."/>
            <person name="Villarreal Aguilar J.C."/>
            <person name="Widiez T."/>
            <person name="Wong G.K."/>
            <person name="Wymore A."/>
            <person name="Zhang Y."/>
            <person name="Zimmer A.D."/>
            <person name="Quatrano R.S."/>
            <person name="Mayer K.F.X."/>
            <person name="Goodstein D."/>
            <person name="Casacuberta J.M."/>
            <person name="Vandepoele K."/>
            <person name="Reski R."/>
            <person name="Cuming A.C."/>
            <person name="Tuskan G.A."/>
            <person name="Maumus F."/>
            <person name="Salse J."/>
            <person name="Schmutz J."/>
            <person name="Rensing S.A."/>
        </authorList>
    </citation>
    <scope>NUCLEOTIDE SEQUENCE [LARGE SCALE GENOMIC DNA]</scope>
    <source>
        <strain evidence="6 7">cv. Gransden 2004</strain>
    </source>
</reference>
<dbReference type="SUPFAM" id="SSF158615">
    <property type="entry name" value="RbcX-like"/>
    <property type="match status" value="1"/>
</dbReference>
<sequence length="225" mass="25478">MVGATLVGASMAGAVQAVSLAGPPCRCTSFEMAAGGVVVSRKQGHSCSMIQRKSNTIVHLYSTMTQAWQDSRLTARALAHTIPCSTSGIHHAPMVVNELGGQYEDTFDDVEKHLLDYFTYKAVKTVLAQLYEMNPPEYAWFYNFVVNNKPQDSKLFIRVLVKEKQELAERVMVTRLHLFNKWVKKYNHIQMYQAIKDQNLQLMRERLIQTVKLTSDGDNIDRPPL</sequence>
<evidence type="ECO:0000313" key="5">
    <source>
        <dbReference type="EMBL" id="PNR43293.1"/>
    </source>
</evidence>
<dbReference type="Gene3D" id="1.10.1200.210">
    <property type="entry name" value="Chaperonin-like RbcX"/>
    <property type="match status" value="1"/>
</dbReference>
<evidence type="ECO:0000256" key="3">
    <source>
        <dbReference type="ARBA" id="ARBA00023300"/>
    </source>
</evidence>
<dbReference type="Gramene" id="Pp3c12_1270V3.3">
    <property type="protein sequence ID" value="Pp3c12_1270V3.3"/>
    <property type="gene ID" value="Pp3c12_1270"/>
</dbReference>
<dbReference type="Proteomes" id="UP000006727">
    <property type="component" value="Chromosome 12"/>
</dbReference>
<keyword evidence="3" id="KW-0120">Carbon dioxide fixation</keyword>
<dbReference type="GO" id="GO:0044183">
    <property type="term" value="F:protein folding chaperone"/>
    <property type="evidence" value="ECO:0000318"/>
    <property type="project" value="GO_Central"/>
</dbReference>
<dbReference type="GO" id="GO:0110102">
    <property type="term" value="P:ribulose bisphosphate carboxylase complex assembly"/>
    <property type="evidence" value="ECO:0007669"/>
    <property type="project" value="InterPro"/>
</dbReference>
<evidence type="ECO:0000256" key="4">
    <source>
        <dbReference type="SAM" id="SignalP"/>
    </source>
</evidence>
<dbReference type="Gramene" id="Pp3c12_1270V3.1">
    <property type="protein sequence ID" value="Pp3c12_1270V3.1"/>
    <property type="gene ID" value="Pp3c12_1270"/>
</dbReference>
<dbReference type="PANTHER" id="PTHR33791:SF1">
    <property type="entry name" value="RUBISCO CHAPERONE RBCX"/>
    <property type="match status" value="1"/>
</dbReference>
<accession>A0A2K1JP07</accession>
<dbReference type="EnsemblPlants" id="Pp3c12_1270V3.1">
    <property type="protein sequence ID" value="Pp3c12_1270V3.1"/>
    <property type="gene ID" value="Pp3c12_1270"/>
</dbReference>
<dbReference type="Gramene" id="Pp3c12_1270V3.5">
    <property type="protein sequence ID" value="Pp3c12_1270V3.5"/>
    <property type="gene ID" value="Pp3c12_1270"/>
</dbReference>
<keyword evidence="4" id="KW-0732">Signal</keyword>
<evidence type="ECO:0000256" key="2">
    <source>
        <dbReference type="ARBA" id="ARBA00023186"/>
    </source>
</evidence>
<dbReference type="STRING" id="3218.A0A2K1JP07"/>
<gene>
    <name evidence="6" type="primary">LOC112290021</name>
    <name evidence="5" type="ORF">PHYPA_015673</name>
</gene>
<name>A0A2K1JP07_PHYPA</name>
<feature type="signal peptide" evidence="4">
    <location>
        <begin position="1"/>
        <end position="17"/>
    </location>
</feature>
<dbReference type="EnsemblPlants" id="Pp3c12_1270V3.4">
    <property type="protein sequence ID" value="Pp3c12_1270V3.4"/>
    <property type="gene ID" value="Pp3c12_1270"/>
</dbReference>
<dbReference type="InterPro" id="IPR003435">
    <property type="entry name" value="Chaperonin_RcbX"/>
</dbReference>
<dbReference type="AlphaFoldDB" id="A0A2K1JP07"/>
<dbReference type="EnsemblPlants" id="Pp3c12_1270V3.3">
    <property type="protein sequence ID" value="Pp3c12_1270V3.3"/>
    <property type="gene ID" value="Pp3c12_1270"/>
</dbReference>
<evidence type="ECO:0000313" key="6">
    <source>
        <dbReference type="EnsemblPlants" id="Pp3c12_1270V3.1"/>
    </source>
</evidence>
<feature type="chain" id="PRO_5044576344" description="Chaperonin-like RbcX protein" evidence="4">
    <location>
        <begin position="18"/>
        <end position="225"/>
    </location>
</feature>
<dbReference type="PaxDb" id="3218-PP1S128_2V6.1"/>
<keyword evidence="2" id="KW-0143">Chaperone</keyword>
<dbReference type="Pfam" id="PF02341">
    <property type="entry name" value="RbcX"/>
    <property type="match status" value="1"/>
</dbReference>
<organism evidence="5">
    <name type="scientific">Physcomitrium patens</name>
    <name type="common">Spreading-leaved earth moss</name>
    <name type="synonym">Physcomitrella patens</name>
    <dbReference type="NCBI Taxonomy" id="3218"/>
    <lineage>
        <taxon>Eukaryota</taxon>
        <taxon>Viridiplantae</taxon>
        <taxon>Streptophyta</taxon>
        <taxon>Embryophyta</taxon>
        <taxon>Bryophyta</taxon>
        <taxon>Bryophytina</taxon>
        <taxon>Bryopsida</taxon>
        <taxon>Funariidae</taxon>
        <taxon>Funariales</taxon>
        <taxon>Funariaceae</taxon>
        <taxon>Physcomitrium</taxon>
    </lineage>
</organism>
<dbReference type="EnsemblPlants" id="Pp3c12_1270V3.2">
    <property type="protein sequence ID" value="Pp3c12_1270V3.2"/>
    <property type="gene ID" value="Pp3c12_1270"/>
</dbReference>
<evidence type="ECO:0000256" key="1">
    <source>
        <dbReference type="ARBA" id="ARBA00022531"/>
    </source>
</evidence>
<reference evidence="5 7" key="1">
    <citation type="journal article" date="2008" name="Science">
        <title>The Physcomitrella genome reveals evolutionary insights into the conquest of land by plants.</title>
        <authorList>
            <person name="Rensing S."/>
            <person name="Lang D."/>
            <person name="Zimmer A."/>
            <person name="Terry A."/>
            <person name="Salamov A."/>
            <person name="Shapiro H."/>
            <person name="Nishiyama T."/>
            <person name="Perroud P.-F."/>
            <person name="Lindquist E."/>
            <person name="Kamisugi Y."/>
            <person name="Tanahashi T."/>
            <person name="Sakakibara K."/>
            <person name="Fujita T."/>
            <person name="Oishi K."/>
            <person name="Shin-I T."/>
            <person name="Kuroki Y."/>
            <person name="Toyoda A."/>
            <person name="Suzuki Y."/>
            <person name="Hashimoto A."/>
            <person name="Yamaguchi K."/>
            <person name="Sugano A."/>
            <person name="Kohara Y."/>
            <person name="Fujiyama A."/>
            <person name="Anterola A."/>
            <person name="Aoki S."/>
            <person name="Ashton N."/>
            <person name="Barbazuk W.B."/>
            <person name="Barker E."/>
            <person name="Bennetzen J."/>
            <person name="Bezanilla M."/>
            <person name="Blankenship R."/>
            <person name="Cho S.H."/>
            <person name="Dutcher S."/>
            <person name="Estelle M."/>
            <person name="Fawcett J.A."/>
            <person name="Gundlach H."/>
            <person name="Hanada K."/>
            <person name="Heyl A."/>
            <person name="Hicks K.A."/>
            <person name="Hugh J."/>
            <person name="Lohr M."/>
            <person name="Mayer K."/>
            <person name="Melkozernov A."/>
            <person name="Murata T."/>
            <person name="Nelson D."/>
            <person name="Pils B."/>
            <person name="Prigge M."/>
            <person name="Reiss B."/>
            <person name="Renner T."/>
            <person name="Rombauts S."/>
            <person name="Rushton P."/>
            <person name="Sanderfoot A."/>
            <person name="Schween G."/>
            <person name="Shiu S.-H."/>
            <person name="Stueber K."/>
            <person name="Theodoulou F.L."/>
            <person name="Tu H."/>
            <person name="Van de Peer Y."/>
            <person name="Verrier P.J."/>
            <person name="Waters E."/>
            <person name="Wood A."/>
            <person name="Yang L."/>
            <person name="Cove D."/>
            <person name="Cuming A."/>
            <person name="Hasebe M."/>
            <person name="Lucas S."/>
            <person name="Mishler D.B."/>
            <person name="Reski R."/>
            <person name="Grigoriev I."/>
            <person name="Quatrano R.S."/>
            <person name="Boore J.L."/>
        </authorList>
    </citation>
    <scope>NUCLEOTIDE SEQUENCE [LARGE SCALE GENOMIC DNA]</scope>
    <source>
        <strain evidence="6 7">cv. Gransden 2004</strain>
    </source>
</reference>
<dbReference type="RefSeq" id="XP_024391661.1">
    <property type="nucleotide sequence ID" value="XM_024535893.2"/>
</dbReference>
<dbReference type="Gramene" id="Pp3c12_1270V3.4">
    <property type="protein sequence ID" value="Pp3c12_1270V3.4"/>
    <property type="gene ID" value="Pp3c12_1270"/>
</dbReference>
<evidence type="ECO:0008006" key="8">
    <source>
        <dbReference type="Google" id="ProtNLM"/>
    </source>
</evidence>
<dbReference type="InterPro" id="IPR038052">
    <property type="entry name" value="Chaperonin_RbcX_sf"/>
</dbReference>
<dbReference type="OrthoDB" id="546456at2759"/>
<dbReference type="GeneID" id="112290021"/>
<dbReference type="EMBL" id="ABEU02000012">
    <property type="protein sequence ID" value="PNR43293.1"/>
    <property type="molecule type" value="Genomic_DNA"/>
</dbReference>